<dbReference type="EMBL" id="JBBPBM010000004">
    <property type="protein sequence ID" value="KAK8589981.1"/>
    <property type="molecule type" value="Genomic_DNA"/>
</dbReference>
<evidence type="ECO:0000259" key="7">
    <source>
        <dbReference type="PROSITE" id="PS51036"/>
    </source>
</evidence>
<evidence type="ECO:0000256" key="5">
    <source>
        <dbReference type="PROSITE-ProRule" id="PRU00449"/>
    </source>
</evidence>
<reference evidence="9 10" key="1">
    <citation type="journal article" date="2024" name="G3 (Bethesda)">
        <title>Genome assembly of Hibiscus sabdariffa L. provides insights into metabolisms of medicinal natural products.</title>
        <authorList>
            <person name="Kim T."/>
        </authorList>
    </citation>
    <scope>NUCLEOTIDE SEQUENCE [LARGE SCALE GENOMIC DNA]</scope>
    <source>
        <strain evidence="9">TK-2024</strain>
        <tissue evidence="9">Old leaves</tissue>
    </source>
</reference>
<feature type="region of interest" description="Disordered" evidence="6">
    <location>
        <begin position="39"/>
        <end position="72"/>
    </location>
</feature>
<evidence type="ECO:0000256" key="4">
    <source>
        <dbReference type="ARBA" id="ARBA00022833"/>
    </source>
</evidence>
<comment type="function">
    <text evidence="1">May be involved in environmental stress response.</text>
</comment>
<accession>A0ABR2G1C3</accession>
<evidence type="ECO:0000256" key="2">
    <source>
        <dbReference type="ARBA" id="ARBA00022723"/>
    </source>
</evidence>
<dbReference type="SMART" id="SM00154">
    <property type="entry name" value="ZnF_AN1"/>
    <property type="match status" value="1"/>
</dbReference>
<evidence type="ECO:0000313" key="9">
    <source>
        <dbReference type="EMBL" id="KAK8589981.1"/>
    </source>
</evidence>
<dbReference type="PROSITE" id="PS51036">
    <property type="entry name" value="ZF_A20"/>
    <property type="match status" value="1"/>
</dbReference>
<dbReference type="InterPro" id="IPR000058">
    <property type="entry name" value="Znf_AN1"/>
</dbReference>
<keyword evidence="2" id="KW-0479">Metal-binding</keyword>
<dbReference type="InterPro" id="IPR050652">
    <property type="entry name" value="AN1_A20_ZnFinger"/>
</dbReference>
<dbReference type="SUPFAM" id="SSF118310">
    <property type="entry name" value="AN1-like Zinc finger"/>
    <property type="match status" value="1"/>
</dbReference>
<name>A0ABR2G1C3_9ROSI</name>
<organism evidence="9 10">
    <name type="scientific">Hibiscus sabdariffa</name>
    <name type="common">roselle</name>
    <dbReference type="NCBI Taxonomy" id="183260"/>
    <lineage>
        <taxon>Eukaryota</taxon>
        <taxon>Viridiplantae</taxon>
        <taxon>Streptophyta</taxon>
        <taxon>Embryophyta</taxon>
        <taxon>Tracheophyta</taxon>
        <taxon>Spermatophyta</taxon>
        <taxon>Magnoliopsida</taxon>
        <taxon>eudicotyledons</taxon>
        <taxon>Gunneridae</taxon>
        <taxon>Pentapetalae</taxon>
        <taxon>rosids</taxon>
        <taxon>malvids</taxon>
        <taxon>Malvales</taxon>
        <taxon>Malvaceae</taxon>
        <taxon>Malvoideae</taxon>
        <taxon>Hibiscus</taxon>
    </lineage>
</organism>
<keyword evidence="4" id="KW-0862">Zinc</keyword>
<keyword evidence="10" id="KW-1185">Reference proteome</keyword>
<dbReference type="SUPFAM" id="SSF57716">
    <property type="entry name" value="Glucocorticoid receptor-like (DNA-binding domain)"/>
    <property type="match status" value="1"/>
</dbReference>
<comment type="caution">
    <text evidence="9">The sequence shown here is derived from an EMBL/GenBank/DDBJ whole genome shotgun (WGS) entry which is preliminary data.</text>
</comment>
<protein>
    <submittedName>
        <fullName evidence="9">Uncharacterized protein</fullName>
    </submittedName>
</protein>
<dbReference type="Pfam" id="PF01754">
    <property type="entry name" value="zf-A20"/>
    <property type="match status" value="1"/>
</dbReference>
<dbReference type="Gene3D" id="1.20.5.4770">
    <property type="match status" value="1"/>
</dbReference>
<dbReference type="PANTHER" id="PTHR10634:SF124">
    <property type="entry name" value="ZINC FINGER A20 AND AN1 DOMAIN-CONTAINING STRESS-ASSOCIATED PROTEIN 8-RELATED"/>
    <property type="match status" value="1"/>
</dbReference>
<sequence>MVISSPLCVNGCGFYGSVETRNLCSKCYKSELLKQELSKSAKTNDPTSSAAQAASVSVDSTPLVSGPSKPNRCESCNKKLGLMGFTCRCGKAFCHLHRYPSEHSCNYDFKKADRQVLAKENPVIKGDKMKSRM</sequence>
<dbReference type="InterPro" id="IPR035896">
    <property type="entry name" value="AN1-like_Znf"/>
</dbReference>
<dbReference type="Gene3D" id="4.10.1110.10">
    <property type="entry name" value="AN1-like Zinc finger"/>
    <property type="match status" value="1"/>
</dbReference>
<dbReference type="InterPro" id="IPR002653">
    <property type="entry name" value="Znf_A20"/>
</dbReference>
<feature type="domain" description="AN1-type" evidence="8">
    <location>
        <begin position="67"/>
        <end position="113"/>
    </location>
</feature>
<feature type="domain" description="A20-type" evidence="7">
    <location>
        <begin position="2"/>
        <end position="36"/>
    </location>
</feature>
<evidence type="ECO:0000256" key="6">
    <source>
        <dbReference type="SAM" id="MobiDB-lite"/>
    </source>
</evidence>
<feature type="compositionally biased region" description="Low complexity" evidence="6">
    <location>
        <begin position="48"/>
        <end position="58"/>
    </location>
</feature>
<evidence type="ECO:0000313" key="10">
    <source>
        <dbReference type="Proteomes" id="UP001472677"/>
    </source>
</evidence>
<dbReference type="Pfam" id="PF01428">
    <property type="entry name" value="zf-AN1"/>
    <property type="match status" value="1"/>
</dbReference>
<dbReference type="PANTHER" id="PTHR10634">
    <property type="entry name" value="AN1-TYPE ZINC FINGER PROTEIN"/>
    <property type="match status" value="1"/>
</dbReference>
<dbReference type="SMART" id="SM00259">
    <property type="entry name" value="ZnF_A20"/>
    <property type="match status" value="1"/>
</dbReference>
<proteinExistence type="predicted"/>
<dbReference type="Proteomes" id="UP001472677">
    <property type="component" value="Unassembled WGS sequence"/>
</dbReference>
<evidence type="ECO:0000256" key="1">
    <source>
        <dbReference type="ARBA" id="ARBA00003732"/>
    </source>
</evidence>
<evidence type="ECO:0000259" key="8">
    <source>
        <dbReference type="PROSITE" id="PS51039"/>
    </source>
</evidence>
<gene>
    <name evidence="9" type="ORF">V6N12_024367</name>
</gene>
<dbReference type="PROSITE" id="PS51039">
    <property type="entry name" value="ZF_AN1"/>
    <property type="match status" value="1"/>
</dbReference>
<evidence type="ECO:0000256" key="3">
    <source>
        <dbReference type="ARBA" id="ARBA00022771"/>
    </source>
</evidence>
<keyword evidence="3 5" id="KW-0863">Zinc-finger</keyword>